<evidence type="ECO:0000313" key="2">
    <source>
        <dbReference type="Proteomes" id="UP000216354"/>
    </source>
</evidence>
<reference evidence="1 2" key="1">
    <citation type="submission" date="2017-05" db="EMBL/GenBank/DDBJ databases">
        <title>Complete and WGS of Bordetella genogroups.</title>
        <authorList>
            <person name="Spilker T."/>
            <person name="Lipuma J."/>
        </authorList>
    </citation>
    <scope>NUCLEOTIDE SEQUENCE [LARGE SCALE GENOMIC DNA]</scope>
    <source>
        <strain evidence="1 2">AU9795</strain>
    </source>
</reference>
<gene>
    <name evidence="1" type="ORF">CAL27_20740</name>
</gene>
<comment type="caution">
    <text evidence="1">The sequence shown here is derived from an EMBL/GenBank/DDBJ whole genome shotgun (WGS) entry which is preliminary data.</text>
</comment>
<proteinExistence type="predicted"/>
<protein>
    <recommendedName>
        <fullName evidence="3">Lipoprotein</fullName>
    </recommendedName>
</protein>
<dbReference type="PROSITE" id="PS51257">
    <property type="entry name" value="PROKAR_LIPOPROTEIN"/>
    <property type="match status" value="1"/>
</dbReference>
<evidence type="ECO:0008006" key="3">
    <source>
        <dbReference type="Google" id="ProtNLM"/>
    </source>
</evidence>
<organism evidence="1 2">
    <name type="scientific">Bordetella genomosp. 1</name>
    <dbReference type="NCBI Taxonomy" id="1395607"/>
    <lineage>
        <taxon>Bacteria</taxon>
        <taxon>Pseudomonadati</taxon>
        <taxon>Pseudomonadota</taxon>
        <taxon>Betaproteobacteria</taxon>
        <taxon>Burkholderiales</taxon>
        <taxon>Alcaligenaceae</taxon>
        <taxon>Bordetella</taxon>
    </lineage>
</organism>
<sequence>MHNRGVEFGLQGAGMRKQVVLLAAVALTALAGCASTGLRENPGVKETFEVNADFQASYRRATEYARVCHEQRAHPYGATYNYGRAEGEKGDPNEVIVYRSTERAKILEIIQTLPSEKPGWSRVTVSVLNEGIWDSAEIAAARKSIETATPVCRPLN</sequence>
<keyword evidence="2" id="KW-1185">Reference proteome</keyword>
<dbReference type="NCBIfam" id="NF046053">
    <property type="entry name" value="lipo_BPTD_2524"/>
    <property type="match status" value="1"/>
</dbReference>
<dbReference type="Proteomes" id="UP000216354">
    <property type="component" value="Unassembled WGS sequence"/>
</dbReference>
<accession>A0ABX4EVL3</accession>
<dbReference type="EMBL" id="NEVR01000005">
    <property type="protein sequence ID" value="OZI57831.1"/>
    <property type="molecule type" value="Genomic_DNA"/>
</dbReference>
<name>A0ABX4EVL3_9BORD</name>
<evidence type="ECO:0000313" key="1">
    <source>
        <dbReference type="EMBL" id="OZI57831.1"/>
    </source>
</evidence>